<dbReference type="EMBL" id="QYCY01000001">
    <property type="protein sequence ID" value="RLV80940.1"/>
    <property type="molecule type" value="Genomic_DNA"/>
</dbReference>
<feature type="transmembrane region" description="Helical" evidence="2">
    <location>
        <begin position="97"/>
        <end position="120"/>
    </location>
</feature>
<keyword evidence="2" id="KW-1133">Transmembrane helix</keyword>
<organism evidence="3 4">
    <name type="scientific">Streptomyces rapamycinicus (strain ATCC 29253 / DSM 41530 / NRRL 5491 / AYB-994)</name>
    <name type="common">Streptomyces hygroscopicus (strain ATCC 29253)</name>
    <dbReference type="NCBI Taxonomy" id="1343740"/>
    <lineage>
        <taxon>Bacteria</taxon>
        <taxon>Bacillati</taxon>
        <taxon>Actinomycetota</taxon>
        <taxon>Actinomycetes</taxon>
        <taxon>Kitasatosporales</taxon>
        <taxon>Streptomycetaceae</taxon>
        <taxon>Streptomyces</taxon>
        <taxon>Streptomyces violaceusniger group</taxon>
    </lineage>
</organism>
<evidence type="ECO:0000313" key="3">
    <source>
        <dbReference type="EMBL" id="RLV80940.1"/>
    </source>
</evidence>
<protein>
    <submittedName>
        <fullName evidence="3">Uncharacterized protein</fullName>
    </submittedName>
</protein>
<feature type="region of interest" description="Disordered" evidence="1">
    <location>
        <begin position="70"/>
        <end position="91"/>
    </location>
</feature>
<evidence type="ECO:0000256" key="1">
    <source>
        <dbReference type="SAM" id="MobiDB-lite"/>
    </source>
</evidence>
<evidence type="ECO:0000313" key="4">
    <source>
        <dbReference type="Proteomes" id="UP000281594"/>
    </source>
</evidence>
<dbReference type="AlphaFoldDB" id="A0A0A0NG99"/>
<keyword evidence="2" id="KW-0812">Transmembrane</keyword>
<name>A0A0A0NG99_STRRN</name>
<comment type="caution">
    <text evidence="3">The sequence shown here is derived from an EMBL/GenBank/DDBJ whole genome shotgun (WGS) entry which is preliminary data.</text>
</comment>
<sequence length="177" mass="18684">MTDPADNLPDPSIHAGFAIAAQWGEALGAEKLEIALKALEPQLKREHQARMKQLDNERALAEQRHAAAEAAASRTAAMEKSAGERAARDAERRRSHVYRMSGLISGVVLSLALLSAGVVVAPAQPWLSACLCGPSLLALAKIFVLRRSDAGDIRASERAAREAATAVAPPQPPQGAV</sequence>
<feature type="compositionally biased region" description="Basic and acidic residues" evidence="1">
    <location>
        <begin position="81"/>
        <end position="91"/>
    </location>
</feature>
<dbReference type="KEGG" id="src:M271_22365"/>
<dbReference type="HOGENOM" id="CLU_1509728_0_0_11"/>
<dbReference type="eggNOG" id="ENOG5031JRQ">
    <property type="taxonomic scope" value="Bacteria"/>
</dbReference>
<proteinExistence type="predicted"/>
<keyword evidence="2" id="KW-0472">Membrane</keyword>
<dbReference type="Proteomes" id="UP000281594">
    <property type="component" value="Unassembled WGS sequence"/>
</dbReference>
<gene>
    <name evidence="3" type="ORF">D3C57_121185</name>
</gene>
<evidence type="ECO:0000256" key="2">
    <source>
        <dbReference type="SAM" id="Phobius"/>
    </source>
</evidence>
<dbReference type="RefSeq" id="WP_020869429.1">
    <property type="nucleotide sequence ID" value="NC_022785.1"/>
</dbReference>
<accession>A0A0A0NG99</accession>
<reference evidence="3 4" key="1">
    <citation type="journal article" date="2018" name="J. Biol. Chem.">
        <title>Discovery of the actinoplanic acid pathway in Streptomyces rapamycinicus reveals a genetically conserved synergism with rapamycin.</title>
        <authorList>
            <person name="Mrak P."/>
            <person name="Krastel P."/>
            <person name="Pivk Lukancic P."/>
            <person name="Tao J."/>
            <person name="Pistorius D."/>
            <person name="Moore C.M."/>
        </authorList>
    </citation>
    <scope>NUCLEOTIDE SEQUENCE [LARGE SCALE GENOMIC DNA]</scope>
    <source>
        <strain evidence="3 4">NRRL 5491</strain>
    </source>
</reference>
<feature type="transmembrane region" description="Helical" evidence="2">
    <location>
        <begin position="126"/>
        <end position="144"/>
    </location>
</feature>